<sequence>MGRLTDLLGIEHPVVQGPFGGGLSSVALAAAVSGAGGLGSYGGHILTPAGLDALVTELKAATARPFAVNLWVPQPGEAEARAVPEDVERLRPYYTELGVTPPGPPAHPGSGAASTGAVSGPGAASTGALPGRGAASTGALSGPDSGAVSPGAPVRPGSPGTVLPGPDPHPDFAEQAEALLAAAPPVISFVMGVPPAWVLEGARRAGVITIGTATTVEEALALQEAGLDAVVASGSDAGGHRGAFLRPVRESLVGTFSLVPQVADAVKVPVIAAGGIADRRGVRAALALGADGVQVGTAFLAAAESGASAVHKAALLGPEARVTVLTRLFSGRTARAIPNRFLREMEAHEDRVPPYPVQNALMLPIRRAAGAAGQPGLVNLWSGQAAPLARAAKAADILAALAGEQ</sequence>
<evidence type="ECO:0000256" key="6">
    <source>
        <dbReference type="ARBA" id="ARBA00023002"/>
    </source>
</evidence>
<dbReference type="GO" id="GO:0016491">
    <property type="term" value="F:oxidoreductase activity"/>
    <property type="evidence" value="ECO:0007669"/>
    <property type="project" value="UniProtKB-KW"/>
</dbReference>
<name>A0ABW7Z5Q8_9ACTN</name>
<dbReference type="PANTHER" id="PTHR42747:SF3">
    <property type="entry name" value="NITRONATE MONOOXYGENASE-RELATED"/>
    <property type="match status" value="1"/>
</dbReference>
<evidence type="ECO:0000313" key="12">
    <source>
        <dbReference type="Proteomes" id="UP001612741"/>
    </source>
</evidence>
<keyword evidence="4" id="KW-0285">Flavoprotein</keyword>
<evidence type="ECO:0000256" key="8">
    <source>
        <dbReference type="ARBA" id="ARBA00031155"/>
    </source>
</evidence>
<evidence type="ECO:0000313" key="11">
    <source>
        <dbReference type="EMBL" id="MFI6502788.1"/>
    </source>
</evidence>
<dbReference type="InterPro" id="IPR004136">
    <property type="entry name" value="NMO"/>
</dbReference>
<dbReference type="CDD" id="cd04730">
    <property type="entry name" value="NPD_like"/>
    <property type="match status" value="1"/>
</dbReference>
<dbReference type="Pfam" id="PF03060">
    <property type="entry name" value="NMO"/>
    <property type="match status" value="2"/>
</dbReference>
<dbReference type="RefSeq" id="WP_397088321.1">
    <property type="nucleotide sequence ID" value="NZ_JBITGY010000010.1"/>
</dbReference>
<evidence type="ECO:0000256" key="7">
    <source>
        <dbReference type="ARBA" id="ARBA00023033"/>
    </source>
</evidence>
<feature type="compositionally biased region" description="Low complexity" evidence="10">
    <location>
        <begin position="108"/>
        <end position="128"/>
    </location>
</feature>
<keyword evidence="6 11" id="KW-0560">Oxidoreductase</keyword>
<evidence type="ECO:0000256" key="1">
    <source>
        <dbReference type="ARBA" id="ARBA00001917"/>
    </source>
</evidence>
<dbReference type="PANTHER" id="PTHR42747">
    <property type="entry name" value="NITRONATE MONOOXYGENASE-RELATED"/>
    <property type="match status" value="1"/>
</dbReference>
<feature type="region of interest" description="Disordered" evidence="10">
    <location>
        <begin position="96"/>
        <end position="172"/>
    </location>
</feature>
<comment type="cofactor">
    <cofactor evidence="1">
        <name>FMN</name>
        <dbReference type="ChEBI" id="CHEBI:58210"/>
    </cofactor>
</comment>
<evidence type="ECO:0000256" key="4">
    <source>
        <dbReference type="ARBA" id="ARBA00022630"/>
    </source>
</evidence>
<accession>A0ABW7Z5Q8</accession>
<dbReference type="InterPro" id="IPR013785">
    <property type="entry name" value="Aldolase_TIM"/>
</dbReference>
<keyword evidence="5" id="KW-0288">FMN</keyword>
<evidence type="ECO:0000256" key="3">
    <source>
        <dbReference type="ARBA" id="ARBA00022575"/>
    </source>
</evidence>
<dbReference type="SUPFAM" id="SSF51412">
    <property type="entry name" value="Inosine monophosphate dehydrogenase (IMPDH)"/>
    <property type="match status" value="1"/>
</dbReference>
<protein>
    <recommendedName>
        <fullName evidence="8">Propionate 3-nitronate monooxygenase</fullName>
    </recommendedName>
</protein>
<comment type="similarity">
    <text evidence="2">Belongs to the nitronate monooxygenase family. NMO class I subfamily.</text>
</comment>
<reference evidence="11 12" key="1">
    <citation type="submission" date="2024-10" db="EMBL/GenBank/DDBJ databases">
        <title>The Natural Products Discovery Center: Release of the First 8490 Sequenced Strains for Exploring Actinobacteria Biosynthetic Diversity.</title>
        <authorList>
            <person name="Kalkreuter E."/>
            <person name="Kautsar S.A."/>
            <person name="Yang D."/>
            <person name="Bader C.D."/>
            <person name="Teijaro C.N."/>
            <person name="Fluegel L."/>
            <person name="Davis C.M."/>
            <person name="Simpson J.R."/>
            <person name="Lauterbach L."/>
            <person name="Steele A.D."/>
            <person name="Gui C."/>
            <person name="Meng S."/>
            <person name="Li G."/>
            <person name="Viehrig K."/>
            <person name="Ye F."/>
            <person name="Su P."/>
            <person name="Kiefer A.F."/>
            <person name="Nichols A."/>
            <person name="Cepeda A.J."/>
            <person name="Yan W."/>
            <person name="Fan B."/>
            <person name="Jiang Y."/>
            <person name="Adhikari A."/>
            <person name="Zheng C.-J."/>
            <person name="Schuster L."/>
            <person name="Cowan T.M."/>
            <person name="Smanski M.J."/>
            <person name="Chevrette M.G."/>
            <person name="De Carvalho L.P.S."/>
            <person name="Shen B."/>
        </authorList>
    </citation>
    <scope>NUCLEOTIDE SEQUENCE [LARGE SCALE GENOMIC DNA]</scope>
    <source>
        <strain evidence="11 12">NPDC050545</strain>
    </source>
</reference>
<comment type="catalytic activity">
    <reaction evidence="9">
        <text>3 propionate 3-nitronate + 3 O2 + H2O = 3 3-oxopropanoate + 2 nitrate + nitrite + H2O2 + 3 H(+)</text>
        <dbReference type="Rhea" id="RHEA:57332"/>
        <dbReference type="ChEBI" id="CHEBI:15377"/>
        <dbReference type="ChEBI" id="CHEBI:15378"/>
        <dbReference type="ChEBI" id="CHEBI:15379"/>
        <dbReference type="ChEBI" id="CHEBI:16240"/>
        <dbReference type="ChEBI" id="CHEBI:16301"/>
        <dbReference type="ChEBI" id="CHEBI:17632"/>
        <dbReference type="ChEBI" id="CHEBI:33190"/>
        <dbReference type="ChEBI" id="CHEBI:136067"/>
    </reaction>
</comment>
<evidence type="ECO:0000256" key="2">
    <source>
        <dbReference type="ARBA" id="ARBA00009881"/>
    </source>
</evidence>
<keyword evidence="3" id="KW-0216">Detoxification</keyword>
<keyword evidence="7" id="KW-0503">Monooxygenase</keyword>
<evidence type="ECO:0000256" key="9">
    <source>
        <dbReference type="ARBA" id="ARBA00049401"/>
    </source>
</evidence>
<dbReference type="EMBL" id="JBITGY010000010">
    <property type="protein sequence ID" value="MFI6502788.1"/>
    <property type="molecule type" value="Genomic_DNA"/>
</dbReference>
<gene>
    <name evidence="11" type="ORF">ACIBG2_35790</name>
</gene>
<organism evidence="11 12">
    <name type="scientific">Nonomuraea typhae</name>
    <dbReference type="NCBI Taxonomy" id="2603600"/>
    <lineage>
        <taxon>Bacteria</taxon>
        <taxon>Bacillati</taxon>
        <taxon>Actinomycetota</taxon>
        <taxon>Actinomycetes</taxon>
        <taxon>Streptosporangiales</taxon>
        <taxon>Streptosporangiaceae</taxon>
        <taxon>Nonomuraea</taxon>
    </lineage>
</organism>
<dbReference type="Proteomes" id="UP001612741">
    <property type="component" value="Unassembled WGS sequence"/>
</dbReference>
<comment type="caution">
    <text evidence="11">The sequence shown here is derived from an EMBL/GenBank/DDBJ whole genome shotgun (WGS) entry which is preliminary data.</text>
</comment>
<evidence type="ECO:0000256" key="10">
    <source>
        <dbReference type="SAM" id="MobiDB-lite"/>
    </source>
</evidence>
<dbReference type="Gene3D" id="3.20.20.70">
    <property type="entry name" value="Aldolase class I"/>
    <property type="match status" value="2"/>
</dbReference>
<keyword evidence="12" id="KW-1185">Reference proteome</keyword>
<proteinExistence type="inferred from homology"/>
<evidence type="ECO:0000256" key="5">
    <source>
        <dbReference type="ARBA" id="ARBA00022643"/>
    </source>
</evidence>